<proteinExistence type="predicted"/>
<dbReference type="Proteomes" id="UP001589753">
    <property type="component" value="Unassembled WGS sequence"/>
</dbReference>
<evidence type="ECO:0000313" key="3">
    <source>
        <dbReference type="Proteomes" id="UP001589753"/>
    </source>
</evidence>
<feature type="region of interest" description="Disordered" evidence="1">
    <location>
        <begin position="118"/>
        <end position="138"/>
    </location>
</feature>
<organism evidence="2 3">
    <name type="scientific">Streptomyces heliomycini</name>
    <dbReference type="NCBI Taxonomy" id="284032"/>
    <lineage>
        <taxon>Bacteria</taxon>
        <taxon>Bacillati</taxon>
        <taxon>Actinomycetota</taxon>
        <taxon>Actinomycetes</taxon>
        <taxon>Kitasatosporales</taxon>
        <taxon>Streptomycetaceae</taxon>
        <taxon>Streptomyces</taxon>
    </lineage>
</organism>
<evidence type="ECO:0000313" key="2">
    <source>
        <dbReference type="EMBL" id="MFB9346074.1"/>
    </source>
</evidence>
<protein>
    <submittedName>
        <fullName evidence="2">Uncharacterized protein</fullName>
    </submittedName>
</protein>
<name>A0ABV5L1M6_9ACTN</name>
<dbReference type="RefSeq" id="WP_380954063.1">
    <property type="nucleotide sequence ID" value="NZ_JBHMDI010000002.1"/>
</dbReference>
<keyword evidence="3" id="KW-1185">Reference proteome</keyword>
<dbReference type="EMBL" id="JBHMDI010000002">
    <property type="protein sequence ID" value="MFB9346074.1"/>
    <property type="molecule type" value="Genomic_DNA"/>
</dbReference>
<feature type="compositionally biased region" description="Low complexity" evidence="1">
    <location>
        <begin position="63"/>
        <end position="72"/>
    </location>
</feature>
<evidence type="ECO:0000256" key="1">
    <source>
        <dbReference type="SAM" id="MobiDB-lite"/>
    </source>
</evidence>
<feature type="region of interest" description="Disordered" evidence="1">
    <location>
        <begin position="53"/>
        <end position="84"/>
    </location>
</feature>
<comment type="caution">
    <text evidence="2">The sequence shown here is derived from an EMBL/GenBank/DDBJ whole genome shotgun (WGS) entry which is preliminary data.</text>
</comment>
<dbReference type="Gene3D" id="1.10.357.10">
    <property type="entry name" value="Tetracycline Repressor, domain 2"/>
    <property type="match status" value="1"/>
</dbReference>
<gene>
    <name evidence="2" type="ORF">ACFFUA_01130</name>
</gene>
<accession>A0ABV5L1M6</accession>
<sequence>MPPATVVRRLPAKEDTVLPDEYDRPMVAALAARPSEEPRPASVRHVVRGTVRRATAERPEATPLRARPPAVRSRARESLSATGRLPADAIAARTGLDPDCPEARVATSSLLNGLPKASAYGAGHGPLPVKSRGGGHLT</sequence>
<reference evidence="2 3" key="1">
    <citation type="submission" date="2024-09" db="EMBL/GenBank/DDBJ databases">
        <authorList>
            <person name="Sun Q."/>
            <person name="Mori K."/>
        </authorList>
    </citation>
    <scope>NUCLEOTIDE SEQUENCE [LARGE SCALE GENOMIC DNA]</scope>
    <source>
        <strain evidence="2 3">JCM 9767</strain>
    </source>
</reference>